<dbReference type="STRING" id="1560201.NG42_04125"/>
<organism evidence="4 7">
    <name type="scientific">Winslowiella iniecta</name>
    <dbReference type="NCBI Taxonomy" id="1560201"/>
    <lineage>
        <taxon>Bacteria</taxon>
        <taxon>Pseudomonadati</taxon>
        <taxon>Pseudomonadota</taxon>
        <taxon>Gammaproteobacteria</taxon>
        <taxon>Enterobacterales</taxon>
        <taxon>Erwiniaceae</taxon>
        <taxon>Winslowiella</taxon>
    </lineage>
</organism>
<dbReference type="PANTHER" id="PTHR43606">
    <property type="entry name" value="PHOSPHATASE, PUTATIVE (AFU_ORTHOLOGUE AFUA_6G08710)-RELATED"/>
    <property type="match status" value="1"/>
</dbReference>
<dbReference type="Proteomes" id="UP000036851">
    <property type="component" value="Unassembled WGS sequence"/>
</dbReference>
<dbReference type="EMBL" id="JRXE01000004">
    <property type="protein sequence ID" value="KOC91983.1"/>
    <property type="molecule type" value="Genomic_DNA"/>
</dbReference>
<keyword evidence="1" id="KW-0732">Signal</keyword>
<dbReference type="Pfam" id="PF09423">
    <property type="entry name" value="PhoD"/>
    <property type="match status" value="1"/>
</dbReference>
<feature type="chain" id="PRO_5010427071" evidence="1">
    <location>
        <begin position="30"/>
        <end position="522"/>
    </location>
</feature>
<dbReference type="InterPro" id="IPR032093">
    <property type="entry name" value="PhoD_N"/>
</dbReference>
<dbReference type="InterPro" id="IPR006311">
    <property type="entry name" value="TAT_signal"/>
</dbReference>
<dbReference type="EMBL" id="JRXF01000002">
    <property type="protein sequence ID" value="KOC95109.1"/>
    <property type="molecule type" value="Genomic_DNA"/>
</dbReference>
<protein>
    <submittedName>
        <fullName evidence="4">Alkaline phosphatase</fullName>
    </submittedName>
</protein>
<dbReference type="Proteomes" id="UP000037088">
    <property type="component" value="Unassembled WGS sequence"/>
</dbReference>
<evidence type="ECO:0000259" key="2">
    <source>
        <dbReference type="Pfam" id="PF09423"/>
    </source>
</evidence>
<evidence type="ECO:0000313" key="4">
    <source>
        <dbReference type="EMBL" id="KOC91983.1"/>
    </source>
</evidence>
<dbReference type="PANTHER" id="PTHR43606:SF1">
    <property type="entry name" value="PHOD-LIKE PHOSPHATASE METALLOPHOSPHATASE DOMAIN-CONTAINING PROTEIN"/>
    <property type="match status" value="1"/>
</dbReference>
<feature type="signal peptide" evidence="1">
    <location>
        <begin position="1"/>
        <end position="29"/>
    </location>
</feature>
<proteinExistence type="predicted"/>
<dbReference type="PATRIC" id="fig|1560201.3.peg.889"/>
<dbReference type="InterPro" id="IPR029052">
    <property type="entry name" value="Metallo-depent_PP-like"/>
</dbReference>
<evidence type="ECO:0000313" key="7">
    <source>
        <dbReference type="Proteomes" id="UP000037088"/>
    </source>
</evidence>
<dbReference type="Gene3D" id="3.60.21.70">
    <property type="entry name" value="PhoD-like phosphatase"/>
    <property type="match status" value="1"/>
</dbReference>
<dbReference type="AlphaFoldDB" id="A0A0L7T9D9"/>
<feature type="domain" description="Phospholipase D N-terminal" evidence="3">
    <location>
        <begin position="45"/>
        <end position="135"/>
    </location>
</feature>
<evidence type="ECO:0000259" key="3">
    <source>
        <dbReference type="Pfam" id="PF16655"/>
    </source>
</evidence>
<dbReference type="PROSITE" id="PS51318">
    <property type="entry name" value="TAT"/>
    <property type="match status" value="1"/>
</dbReference>
<feature type="domain" description="PhoD-like phosphatase metallophosphatase" evidence="2">
    <location>
        <begin position="147"/>
        <end position="506"/>
    </location>
</feature>
<comment type="caution">
    <text evidence="4">The sequence shown here is derived from an EMBL/GenBank/DDBJ whole genome shotgun (WGS) entry which is preliminary data.</text>
</comment>
<dbReference type="InterPro" id="IPR018946">
    <property type="entry name" value="PhoD-like_MPP"/>
</dbReference>
<accession>A0A0L7T9D9</accession>
<dbReference type="SUPFAM" id="SSF56300">
    <property type="entry name" value="Metallo-dependent phosphatases"/>
    <property type="match status" value="1"/>
</dbReference>
<evidence type="ECO:0000313" key="6">
    <source>
        <dbReference type="Proteomes" id="UP000036851"/>
    </source>
</evidence>
<dbReference type="CDD" id="cd07389">
    <property type="entry name" value="MPP_PhoD"/>
    <property type="match status" value="1"/>
</dbReference>
<dbReference type="InterPro" id="IPR052900">
    <property type="entry name" value="Phospholipid_Metab_Enz"/>
</dbReference>
<dbReference type="InterPro" id="IPR038607">
    <property type="entry name" value="PhoD-like_sf"/>
</dbReference>
<evidence type="ECO:0000313" key="5">
    <source>
        <dbReference type="EMBL" id="KOC95109.1"/>
    </source>
</evidence>
<gene>
    <name evidence="4" type="ORF">NG42_04125</name>
    <name evidence="5" type="ORF">NG43_01585</name>
</gene>
<name>A0A0L7T9D9_9GAMM</name>
<evidence type="ECO:0000256" key="1">
    <source>
        <dbReference type="SAM" id="SignalP"/>
    </source>
</evidence>
<sequence length="522" mass="59157">MERSMNRRNLLKSGLACGTALLLPKTVFANPLIGRDAQRPATPSGLQTGDVLHDRAMVWCRSDRTARLWLEWDTDGSFRQPQKIRGPWALPENDYITRLDLRGLPADQQIHLRLSYRDADLNHLISEPLLGQFRTPSLQTRSIRFVWSGDTAGQGYGINPDWGGMRIYEIMRQQQPDFFVHSGDTIYADSPIEETVTPGEGGVWKNIVTPEVSKVAETLHEYRGRYRYNMMDDNVRRFNAEVPQIWQWDDHEVTNNWSDSKQLDDRYQVKSVELLQARATRAFLDYAPMRHFDDRESERVYRYLPCGPLLDRFVVDMRSYRGPNSTNLQTTLDDDSAFMGKQQIAWLLAGLKASTATWKAVFADMPIGLQVPDGKTAEGVARWEAIANGDNGAPKGRELEMALLLKAIKDAGIKNVVWFTADVHYTAAHHYQPDKATFQDFDPFWEFVSGPLNSGSFGPNAPDNTFGLQVVYQKAPEKQNTSPLAGYQFFGQVDIDADDRSMTVRLKDVAGATLFTQQLQPA</sequence>
<reference evidence="6 7" key="1">
    <citation type="journal article" date="2015" name="Int. J. Syst. Evol. Microbiol.">
        <title>Erwinia iniecta sp. nov., isolated from Russian wheat aphids (Diuraphis noxia).</title>
        <authorList>
            <person name="Campillo T."/>
            <person name="Luna E."/>
            <person name="Portier P."/>
            <person name="Fischer-Le Saux M."/>
            <person name="Lapitan N."/>
            <person name="Tisserat N.A."/>
            <person name="Leach J.E."/>
        </authorList>
    </citation>
    <scope>NUCLEOTIDE SEQUENCE [LARGE SCALE GENOMIC DNA]</scope>
    <source>
        <strain evidence="4 7">B120</strain>
        <strain evidence="5 6">B149</strain>
    </source>
</reference>
<keyword evidence="7" id="KW-1185">Reference proteome</keyword>
<dbReference type="Pfam" id="PF16655">
    <property type="entry name" value="PhoD_N"/>
    <property type="match status" value="1"/>
</dbReference>